<dbReference type="Proteomes" id="UP001491310">
    <property type="component" value="Unassembled WGS sequence"/>
</dbReference>
<dbReference type="InterPro" id="IPR005114">
    <property type="entry name" value="Helicase_assoc"/>
</dbReference>
<organism evidence="2 3">
    <name type="scientific">Coccomyxa subellipsoidea</name>
    <dbReference type="NCBI Taxonomy" id="248742"/>
    <lineage>
        <taxon>Eukaryota</taxon>
        <taxon>Viridiplantae</taxon>
        <taxon>Chlorophyta</taxon>
        <taxon>core chlorophytes</taxon>
        <taxon>Trebouxiophyceae</taxon>
        <taxon>Trebouxiophyceae incertae sedis</taxon>
        <taxon>Coccomyxaceae</taxon>
        <taxon>Coccomyxa</taxon>
    </lineage>
</organism>
<accession>A0ABR2YH13</accession>
<feature type="domain" description="Helicase-associated" evidence="1">
    <location>
        <begin position="160"/>
        <end position="224"/>
    </location>
</feature>
<evidence type="ECO:0000313" key="3">
    <source>
        <dbReference type="Proteomes" id="UP001491310"/>
    </source>
</evidence>
<evidence type="ECO:0000313" key="2">
    <source>
        <dbReference type="EMBL" id="KAK9905084.1"/>
    </source>
</evidence>
<name>A0ABR2YH13_9CHLO</name>
<reference evidence="2 3" key="1">
    <citation type="journal article" date="2024" name="Nat. Commun.">
        <title>Phylogenomics reveals the evolutionary origins of lichenization in chlorophyte algae.</title>
        <authorList>
            <person name="Puginier C."/>
            <person name="Libourel C."/>
            <person name="Otte J."/>
            <person name="Skaloud P."/>
            <person name="Haon M."/>
            <person name="Grisel S."/>
            <person name="Petersen M."/>
            <person name="Berrin J.G."/>
            <person name="Delaux P.M."/>
            <person name="Dal Grande F."/>
            <person name="Keller J."/>
        </authorList>
    </citation>
    <scope>NUCLEOTIDE SEQUENCE [LARGE SCALE GENOMIC DNA]</scope>
    <source>
        <strain evidence="2 3">SAG 216-7</strain>
    </source>
</reference>
<keyword evidence="3" id="KW-1185">Reference proteome</keyword>
<protein>
    <recommendedName>
        <fullName evidence="1">Helicase-associated domain-containing protein</fullName>
    </recommendedName>
</protein>
<gene>
    <name evidence="2" type="ORF">WJX75_009445</name>
</gene>
<sequence>MLINIFSRSAALRLPSSRMEGANALHRTARINRRLTSCELTQKVFKSTGSLETGKKGKDDLILKQIQETVQKLKVLFGEDLSTDFEYMLEREPRLLTADMNIIARRLMDLRVSHAFQATDLLPVVEAEPSILFTEPSVFSKGGSYYWEDRWDHALASYREDLWNWRLDDLRAYISRHGDAHVGFRETDNPLLVQWAAEQRKEGYSNWSRSDTPERLDTLSALDFEFDVDEAEWLCRYNELDPWYALNLPGAPKLDLKKWCDFFPLFS</sequence>
<proteinExistence type="predicted"/>
<evidence type="ECO:0000259" key="1">
    <source>
        <dbReference type="Pfam" id="PF03457"/>
    </source>
</evidence>
<comment type="caution">
    <text evidence="2">The sequence shown here is derived from an EMBL/GenBank/DDBJ whole genome shotgun (WGS) entry which is preliminary data.</text>
</comment>
<dbReference type="Pfam" id="PF03457">
    <property type="entry name" value="HA"/>
    <property type="match status" value="1"/>
</dbReference>
<dbReference type="EMBL" id="JALJOT010000012">
    <property type="protein sequence ID" value="KAK9905084.1"/>
    <property type="molecule type" value="Genomic_DNA"/>
</dbReference>